<dbReference type="VEuPathDB" id="TriTrypDB:LMJFC_350055800"/>
<feature type="compositionally biased region" description="Basic residues" evidence="5">
    <location>
        <begin position="185"/>
        <end position="195"/>
    </location>
</feature>
<protein>
    <recommendedName>
        <fullName evidence="6">FYVE-type domain-containing protein</fullName>
    </recommendedName>
</protein>
<evidence type="ECO:0000259" key="6">
    <source>
        <dbReference type="PROSITE" id="PS50178"/>
    </source>
</evidence>
<dbReference type="VEuPathDB" id="TriTrypDB:LMJSD75_350050000"/>
<dbReference type="Gene3D" id="3.30.40.10">
    <property type="entry name" value="Zinc/RING finger domain, C3HC4 (zinc finger)"/>
    <property type="match status" value="1"/>
</dbReference>
<dbReference type="InterPro" id="IPR011011">
    <property type="entry name" value="Znf_FYVE_PHD"/>
</dbReference>
<accession>E9AFQ3</accession>
<feature type="region of interest" description="Disordered" evidence="5">
    <location>
        <begin position="1"/>
        <end position="24"/>
    </location>
</feature>
<sequence>MSSSLSSPRPPQAEALPAPRGTIRFEDLGEPVQRLLRSLKGDVSEEDMALLEYVSVKDMAKIYSEMATDRHAEEIWQELRSALQARKEKIARREAELAEKQRALEAEQEAEEQRLRQQLEEEERERISAEEARQQRREERRRRKAEKAAAAAAAEEEAAEQAAAAAEEAAEEAAAAAEETERQRKAEKKRKRREARARELQEEQDALTAERARHETKKQQKSLNQQKDWSEFVQSHPLEYAQSETLDGAQQQLPAVIEQKELKHTLNAPPVVSEQLLSRTYSPACGACGTRFDRPPPEWNCPMCERRYKKVVKVWQPDDDMENCMMCKEPIGRWSRHHCRNCGRLVCANCSDKRAIIEDLGYDTPVRVCYDCFRLRS</sequence>
<dbReference type="Proteomes" id="UP000000542">
    <property type="component" value="Chromosome 35"/>
</dbReference>
<dbReference type="RefSeq" id="XP_003722823.1">
    <property type="nucleotide sequence ID" value="XM_003722775.1"/>
</dbReference>
<gene>
    <name evidence="7" type="ORF">LMJF_35_4260</name>
</gene>
<proteinExistence type="predicted"/>
<dbReference type="HOGENOM" id="CLU_867398_0_0_1"/>
<dbReference type="PROSITE" id="PS50178">
    <property type="entry name" value="ZF_FYVE"/>
    <property type="match status" value="1"/>
</dbReference>
<feature type="region of interest" description="Disordered" evidence="5">
    <location>
        <begin position="99"/>
        <end position="227"/>
    </location>
</feature>
<evidence type="ECO:0000313" key="7">
    <source>
        <dbReference type="EMBL" id="CBZ13057.1"/>
    </source>
</evidence>
<dbReference type="SMART" id="SM00064">
    <property type="entry name" value="FYVE"/>
    <property type="match status" value="1"/>
</dbReference>
<dbReference type="SUPFAM" id="SSF57903">
    <property type="entry name" value="FYVE/PHD zinc finger"/>
    <property type="match status" value="1"/>
</dbReference>
<dbReference type="Pfam" id="PF01363">
    <property type="entry name" value="FYVE"/>
    <property type="match status" value="1"/>
</dbReference>
<evidence type="ECO:0000256" key="3">
    <source>
        <dbReference type="ARBA" id="ARBA00022833"/>
    </source>
</evidence>
<feature type="domain" description="FYVE-type" evidence="6">
    <location>
        <begin position="318"/>
        <end position="377"/>
    </location>
</feature>
<dbReference type="eggNOG" id="KOG1819">
    <property type="taxonomic scope" value="Eukaryota"/>
</dbReference>
<evidence type="ECO:0000313" key="8">
    <source>
        <dbReference type="Proteomes" id="UP000000542"/>
    </source>
</evidence>
<dbReference type="PANTHER" id="PTHR39490:SF8">
    <property type="entry name" value="ZINC FINGER FYVE DOMAIN-CONTAINING PROTEIN 21"/>
    <property type="match status" value="1"/>
</dbReference>
<dbReference type="AlphaFoldDB" id="E9AFQ3"/>
<reference evidence="7 8" key="1">
    <citation type="journal article" date="2005" name="Science">
        <title>The genome of the kinetoplastid parasite, Leishmania major.</title>
        <authorList>
            <person name="Ivens A.C."/>
            <person name="Peacock C.S."/>
            <person name="Worthey E.A."/>
            <person name="Murphy L."/>
            <person name="Aggarwal G."/>
            <person name="Berriman M."/>
            <person name="Sisk E."/>
            <person name="Rajandream M.A."/>
            <person name="Adlem E."/>
            <person name="Aert R."/>
            <person name="Anupama A."/>
            <person name="Apostolou Z."/>
            <person name="Attipoe P."/>
            <person name="Bason N."/>
            <person name="Bauser C."/>
            <person name="Beck A."/>
            <person name="Beverley S.M."/>
            <person name="Bianchettin G."/>
            <person name="Borzym K."/>
            <person name="Bothe G."/>
            <person name="Bruschi C.V."/>
            <person name="Collins M."/>
            <person name="Cadag E."/>
            <person name="Ciarloni L."/>
            <person name="Clayton C."/>
            <person name="Coulson R.M."/>
            <person name="Cronin A."/>
            <person name="Cruz A.K."/>
            <person name="Davies R.M."/>
            <person name="De Gaudenzi J."/>
            <person name="Dobson D.E."/>
            <person name="Duesterhoeft A."/>
            <person name="Fazelina G."/>
            <person name="Fosker N."/>
            <person name="Frasch A.C."/>
            <person name="Fraser A."/>
            <person name="Fuchs M."/>
            <person name="Gabel C."/>
            <person name="Goble A."/>
            <person name="Goffeau A."/>
            <person name="Harris D."/>
            <person name="Hertz-Fowler C."/>
            <person name="Hilbert H."/>
            <person name="Horn D."/>
            <person name="Huang Y."/>
            <person name="Klages S."/>
            <person name="Knights A."/>
            <person name="Kube M."/>
            <person name="Larke N."/>
            <person name="Litvin L."/>
            <person name="Lord A."/>
            <person name="Louie T."/>
            <person name="Marra M."/>
            <person name="Masuy D."/>
            <person name="Matthews K."/>
            <person name="Michaeli S."/>
            <person name="Mottram J.C."/>
            <person name="Muller-Auer S."/>
            <person name="Munden H."/>
            <person name="Nelson S."/>
            <person name="Norbertczak H."/>
            <person name="Oliver K."/>
            <person name="O'neil S."/>
            <person name="Pentony M."/>
            <person name="Pohl T.M."/>
            <person name="Price C."/>
            <person name="Purnelle B."/>
            <person name="Quail M.A."/>
            <person name="Rabbinowitsch E."/>
            <person name="Reinhardt R."/>
            <person name="Rieger M."/>
            <person name="Rinta J."/>
            <person name="Robben J."/>
            <person name="Robertson L."/>
            <person name="Ruiz J.C."/>
            <person name="Rutter S."/>
            <person name="Saunders D."/>
            <person name="Schafer M."/>
            <person name="Schein J."/>
            <person name="Schwartz D.C."/>
            <person name="Seeger K."/>
            <person name="Seyler A."/>
            <person name="Sharp S."/>
            <person name="Shin H."/>
            <person name="Sivam D."/>
            <person name="Squares R."/>
            <person name="Squares S."/>
            <person name="Tosato V."/>
            <person name="Vogt C."/>
            <person name="Volckaert G."/>
            <person name="Wambutt R."/>
            <person name="Warren T."/>
            <person name="Wedler H."/>
            <person name="Woodward J."/>
            <person name="Zhou S."/>
            <person name="Zimmermann W."/>
            <person name="Smith D.F."/>
            <person name="Blackwell J.M."/>
            <person name="Stuart K.D."/>
            <person name="Barrell B."/>
            <person name="Myler P.J."/>
        </authorList>
    </citation>
    <scope>NUCLEOTIDE SEQUENCE [LARGE SCALE GENOMIC DNA]</scope>
    <source>
        <strain evidence="8">MHOM/IL/81/Friedlin</strain>
    </source>
</reference>
<evidence type="ECO:0000256" key="1">
    <source>
        <dbReference type="ARBA" id="ARBA00022723"/>
    </source>
</evidence>
<dbReference type="SMR" id="E9AFQ3"/>
<keyword evidence="3" id="KW-0862">Zinc</keyword>
<dbReference type="EMBL" id="FR796431">
    <property type="protein sequence ID" value="CBZ13057.1"/>
    <property type="molecule type" value="Genomic_DNA"/>
</dbReference>
<evidence type="ECO:0000256" key="2">
    <source>
        <dbReference type="ARBA" id="ARBA00022771"/>
    </source>
</evidence>
<keyword evidence="8" id="KW-1185">Reference proteome</keyword>
<feature type="compositionally biased region" description="Basic and acidic residues" evidence="5">
    <location>
        <begin position="99"/>
        <end position="138"/>
    </location>
</feature>
<keyword evidence="1" id="KW-0479">Metal-binding</keyword>
<dbReference type="VEuPathDB" id="TriTrypDB:LMJLV39_350050600"/>
<dbReference type="InParanoid" id="E9AFQ3"/>
<name>E9AFQ3_LEIMA</name>
<dbReference type="InterPro" id="IPR013083">
    <property type="entry name" value="Znf_RING/FYVE/PHD"/>
</dbReference>
<keyword evidence="2 4" id="KW-0863">Zinc-finger</keyword>
<dbReference type="OMA" id="KVWQPDN"/>
<reference evidence="7 8" key="2">
    <citation type="journal article" date="2011" name="Genome Res.">
        <title>Chromosome and gene copy number variation allow major structural change between species and strains of Leishmania.</title>
        <authorList>
            <person name="Rogers M.B."/>
            <person name="Hilley J.D."/>
            <person name="Dickens N.J."/>
            <person name="Wilkes J."/>
            <person name="Bates P.A."/>
            <person name="Depledge D.P."/>
            <person name="Harris D."/>
            <person name="Her Y."/>
            <person name="Herzyk P."/>
            <person name="Imamura H."/>
            <person name="Otto T.D."/>
            <person name="Sanders M."/>
            <person name="Seeger K."/>
            <person name="Dujardin J.C."/>
            <person name="Berriman M."/>
            <person name="Smith D.F."/>
            <person name="Hertz-Fowler C."/>
            <person name="Mottram J.C."/>
        </authorList>
    </citation>
    <scope>NUCLEOTIDE SEQUENCE [LARGE SCALE GENOMIC DNA]</scope>
    <source>
        <strain evidence="8">MHOM/IL/81/Friedlin</strain>
    </source>
</reference>
<dbReference type="InterPro" id="IPR017455">
    <property type="entry name" value="Znf_FYVE-rel"/>
</dbReference>
<feature type="compositionally biased region" description="Low complexity" evidence="5">
    <location>
        <begin position="160"/>
        <end position="177"/>
    </location>
</feature>
<dbReference type="InterPro" id="IPR000306">
    <property type="entry name" value="Znf_FYVE"/>
</dbReference>
<evidence type="ECO:0000256" key="4">
    <source>
        <dbReference type="PROSITE-ProRule" id="PRU00091"/>
    </source>
</evidence>
<organism evidence="7 8">
    <name type="scientific">Leishmania major</name>
    <dbReference type="NCBI Taxonomy" id="5664"/>
    <lineage>
        <taxon>Eukaryota</taxon>
        <taxon>Discoba</taxon>
        <taxon>Euglenozoa</taxon>
        <taxon>Kinetoplastea</taxon>
        <taxon>Metakinetoplastina</taxon>
        <taxon>Trypanosomatida</taxon>
        <taxon>Trypanosomatidae</taxon>
        <taxon>Leishmaniinae</taxon>
        <taxon>Leishmania</taxon>
    </lineage>
</organism>
<evidence type="ECO:0000256" key="5">
    <source>
        <dbReference type="SAM" id="MobiDB-lite"/>
    </source>
</evidence>
<dbReference type="GO" id="GO:0008270">
    <property type="term" value="F:zinc ion binding"/>
    <property type="evidence" value="ECO:0007669"/>
    <property type="project" value="UniProtKB-KW"/>
</dbReference>
<dbReference type="PANTHER" id="PTHR39490">
    <property type="entry name" value="ARRESTIN DOMAIN-CONTAINING PROTEIN D"/>
    <property type="match status" value="1"/>
</dbReference>
<dbReference type="KEGG" id="lma:LMJF_35_4260"/>
<dbReference type="VEuPathDB" id="TriTrypDB:LmjF.35.4260"/>
<dbReference type="InterPro" id="IPR052113">
    <property type="entry name" value="FYVE-type_Zinc_Finger"/>
</dbReference>
<dbReference type="GeneID" id="12980582"/>